<evidence type="ECO:0000256" key="1">
    <source>
        <dbReference type="ARBA" id="ARBA00004123"/>
    </source>
</evidence>
<reference evidence="9" key="1">
    <citation type="submission" date="2021-03" db="EMBL/GenBank/DDBJ databases">
        <title>Revisited historic fungal species revealed as producer of novel bioactive compounds through whole genome sequencing and comparative genomics.</title>
        <authorList>
            <person name="Vignolle G.A."/>
            <person name="Hochenegger N."/>
            <person name="Mach R.L."/>
            <person name="Mach-Aigner A.R."/>
            <person name="Javad Rahimi M."/>
            <person name="Salim K.A."/>
            <person name="Chan C.M."/>
            <person name="Lim L.B.L."/>
            <person name="Cai F."/>
            <person name="Druzhinina I.S."/>
            <person name="U'Ren J.M."/>
            <person name="Derntl C."/>
        </authorList>
    </citation>
    <scope>NUCLEOTIDE SEQUENCE</scope>
    <source>
        <strain evidence="9">TUCIM 5799</strain>
    </source>
</reference>
<name>A0A9Q0ASH7_9PEZI</name>
<dbReference type="OrthoDB" id="2505440at2759"/>
<evidence type="ECO:0000256" key="7">
    <source>
        <dbReference type="SAM" id="MobiDB-lite"/>
    </source>
</evidence>
<keyword evidence="3" id="KW-0805">Transcription regulation</keyword>
<dbReference type="GO" id="GO:0060261">
    <property type="term" value="P:positive regulation of transcription initiation by RNA polymerase II"/>
    <property type="evidence" value="ECO:0007669"/>
    <property type="project" value="InterPro"/>
</dbReference>
<dbReference type="GO" id="GO:0003677">
    <property type="term" value="F:DNA binding"/>
    <property type="evidence" value="ECO:0007669"/>
    <property type="project" value="UniProtKB-KW"/>
</dbReference>
<dbReference type="PANTHER" id="PTHR13215">
    <property type="entry name" value="RNA POLYMERASE II TRANSCRIPTIONAL COACTIVATOR"/>
    <property type="match status" value="1"/>
</dbReference>
<organism evidence="9 10">
    <name type="scientific">Neoarthrinium moseri</name>
    <dbReference type="NCBI Taxonomy" id="1658444"/>
    <lineage>
        <taxon>Eukaryota</taxon>
        <taxon>Fungi</taxon>
        <taxon>Dikarya</taxon>
        <taxon>Ascomycota</taxon>
        <taxon>Pezizomycotina</taxon>
        <taxon>Sordariomycetes</taxon>
        <taxon>Xylariomycetidae</taxon>
        <taxon>Amphisphaeriales</taxon>
        <taxon>Apiosporaceae</taxon>
        <taxon>Neoarthrinium</taxon>
    </lineage>
</organism>
<keyword evidence="6" id="KW-0539">Nucleus</keyword>
<dbReference type="Gene3D" id="2.30.31.10">
    <property type="entry name" value="Transcriptional Coactivator Pc4, Chain A"/>
    <property type="match status" value="1"/>
</dbReference>
<dbReference type="Proteomes" id="UP000829685">
    <property type="component" value="Unassembled WGS sequence"/>
</dbReference>
<gene>
    <name evidence="9" type="ORF">JX265_004517</name>
</gene>
<evidence type="ECO:0000256" key="6">
    <source>
        <dbReference type="ARBA" id="ARBA00023242"/>
    </source>
</evidence>
<feature type="region of interest" description="Disordered" evidence="7">
    <location>
        <begin position="120"/>
        <end position="161"/>
    </location>
</feature>
<comment type="subcellular location">
    <subcellularLocation>
        <location evidence="1">Nucleus</location>
    </subcellularLocation>
</comment>
<keyword evidence="4" id="KW-0238">DNA-binding</keyword>
<dbReference type="AlphaFoldDB" id="A0A9Q0ASH7"/>
<protein>
    <recommendedName>
        <fullName evidence="8">Transcriptional coactivator p15 (PC4) C-terminal domain-containing protein</fullName>
    </recommendedName>
</protein>
<proteinExistence type="inferred from homology"/>
<sequence length="161" mass="17295">MAGPKSAKRVRDSDDESDNDIQTKTTKATKKAKTGSADVETGNDGDGNPWWSLSGKRRVAVSEFNKKPYVNIREYYDDKSSGELKPGKKGISLPLEQYNALLKAIPAINAHLASQGLEVADIPSSGPSASSSSAVEKAAPREKKAKRANIEATSDEDEDED</sequence>
<dbReference type="Pfam" id="PF02229">
    <property type="entry name" value="PC4"/>
    <property type="match status" value="1"/>
</dbReference>
<dbReference type="InterPro" id="IPR045125">
    <property type="entry name" value="Sub1/Tcp4-like"/>
</dbReference>
<evidence type="ECO:0000313" key="9">
    <source>
        <dbReference type="EMBL" id="KAI1875459.1"/>
    </source>
</evidence>
<evidence type="ECO:0000256" key="3">
    <source>
        <dbReference type="ARBA" id="ARBA00023015"/>
    </source>
</evidence>
<dbReference type="SUPFAM" id="SSF54447">
    <property type="entry name" value="ssDNA-binding transcriptional regulator domain"/>
    <property type="match status" value="1"/>
</dbReference>
<comment type="similarity">
    <text evidence="2">Belongs to the transcriptional coactivator PC4 family.</text>
</comment>
<dbReference type="InterPro" id="IPR003173">
    <property type="entry name" value="PC4_C"/>
</dbReference>
<evidence type="ECO:0000256" key="5">
    <source>
        <dbReference type="ARBA" id="ARBA00023163"/>
    </source>
</evidence>
<evidence type="ECO:0000313" key="10">
    <source>
        <dbReference type="Proteomes" id="UP000829685"/>
    </source>
</evidence>
<dbReference type="InterPro" id="IPR009044">
    <property type="entry name" value="ssDNA-bd_transcriptional_reg"/>
</dbReference>
<feature type="region of interest" description="Disordered" evidence="7">
    <location>
        <begin position="1"/>
        <end position="53"/>
    </location>
</feature>
<feature type="domain" description="Transcriptional coactivator p15 (PC4) C-terminal" evidence="8">
    <location>
        <begin position="51"/>
        <end position="104"/>
    </location>
</feature>
<evidence type="ECO:0000256" key="2">
    <source>
        <dbReference type="ARBA" id="ARBA00009001"/>
    </source>
</evidence>
<feature type="compositionally biased region" description="Low complexity" evidence="7">
    <location>
        <begin position="123"/>
        <end position="137"/>
    </location>
</feature>
<evidence type="ECO:0000259" key="8">
    <source>
        <dbReference type="Pfam" id="PF02229"/>
    </source>
</evidence>
<dbReference type="GO" id="GO:0005634">
    <property type="term" value="C:nucleus"/>
    <property type="evidence" value="ECO:0007669"/>
    <property type="project" value="UniProtKB-SubCell"/>
</dbReference>
<dbReference type="GO" id="GO:0003713">
    <property type="term" value="F:transcription coactivator activity"/>
    <property type="evidence" value="ECO:0007669"/>
    <property type="project" value="InterPro"/>
</dbReference>
<keyword evidence="5" id="KW-0804">Transcription</keyword>
<keyword evidence="10" id="KW-1185">Reference proteome</keyword>
<accession>A0A9Q0ASH7</accession>
<comment type="caution">
    <text evidence="9">The sequence shown here is derived from an EMBL/GenBank/DDBJ whole genome shotgun (WGS) entry which is preliminary data.</text>
</comment>
<dbReference type="EMBL" id="JAFIMR010000008">
    <property type="protein sequence ID" value="KAI1875459.1"/>
    <property type="molecule type" value="Genomic_DNA"/>
</dbReference>
<evidence type="ECO:0000256" key="4">
    <source>
        <dbReference type="ARBA" id="ARBA00023125"/>
    </source>
</evidence>